<dbReference type="OrthoDB" id="5659842at2"/>
<dbReference type="InterPro" id="IPR051058">
    <property type="entry name" value="GDSL_Est/Lipase"/>
</dbReference>
<dbReference type="PANTHER" id="PTHR45648">
    <property type="entry name" value="GDSL LIPASE/ACYLHYDROLASE FAMILY PROTEIN (AFU_ORTHOLOGUE AFUA_4G14700)"/>
    <property type="match status" value="1"/>
</dbReference>
<dbReference type="PANTHER" id="PTHR45648:SF22">
    <property type="entry name" value="GDSL LIPASE_ACYLHYDROLASE FAMILY PROTEIN (AFU_ORTHOLOGUE AFUA_4G14700)"/>
    <property type="match status" value="1"/>
</dbReference>
<gene>
    <name evidence="2" type="ORF">LHA_2288</name>
</gene>
<dbReference type="Gene3D" id="3.40.50.1110">
    <property type="entry name" value="SGNH hydrolase"/>
    <property type="match status" value="1"/>
</dbReference>
<dbReference type="PATRIC" id="fig|449.7.peg.171"/>
<dbReference type="STRING" id="449.LHA_2288"/>
<dbReference type="SUPFAM" id="SSF52266">
    <property type="entry name" value="SGNH hydrolase"/>
    <property type="match status" value="1"/>
</dbReference>
<dbReference type="Pfam" id="PF00657">
    <property type="entry name" value="Lipase_GDSL"/>
    <property type="match status" value="1"/>
</dbReference>
<keyword evidence="3" id="KW-1185">Reference proteome</keyword>
<dbReference type="GO" id="GO:0016788">
    <property type="term" value="F:hydrolase activity, acting on ester bonds"/>
    <property type="evidence" value="ECO:0007669"/>
    <property type="project" value="InterPro"/>
</dbReference>
<name>A0A0A8URD6_LEGHA</name>
<keyword evidence="1" id="KW-0378">Hydrolase</keyword>
<dbReference type="KEGG" id="lha:LHA_2288"/>
<evidence type="ECO:0000313" key="2">
    <source>
        <dbReference type="EMBL" id="CEK11308.1"/>
    </source>
</evidence>
<dbReference type="EMBL" id="LN681225">
    <property type="protein sequence ID" value="CEK11308.1"/>
    <property type="molecule type" value="Genomic_DNA"/>
</dbReference>
<dbReference type="Proteomes" id="UP000032803">
    <property type="component" value="Chromosome I"/>
</dbReference>
<dbReference type="HOGENOM" id="CLU_041535_0_0_6"/>
<dbReference type="InterPro" id="IPR001087">
    <property type="entry name" value="GDSL"/>
</dbReference>
<reference evidence="3" key="1">
    <citation type="submission" date="2014-09" db="EMBL/GenBank/DDBJ databases">
        <authorList>
            <person name="Gomez-Valero L."/>
        </authorList>
    </citation>
    <scope>NUCLEOTIDE SEQUENCE [LARGE SCALE GENOMIC DNA]</scope>
    <source>
        <strain evidence="3">ATCC35250</strain>
    </source>
</reference>
<dbReference type="AlphaFoldDB" id="A0A0A8URD6"/>
<protein>
    <submittedName>
        <fullName evidence="2">Truncated thermolabile hemolysin</fullName>
    </submittedName>
</protein>
<dbReference type="CDD" id="cd01846">
    <property type="entry name" value="fatty_acyltransferase_like"/>
    <property type="match status" value="1"/>
</dbReference>
<evidence type="ECO:0000313" key="3">
    <source>
        <dbReference type="Proteomes" id="UP000032803"/>
    </source>
</evidence>
<evidence type="ECO:0000256" key="1">
    <source>
        <dbReference type="ARBA" id="ARBA00022801"/>
    </source>
</evidence>
<sequence length="466" mass="53101">MSEILIEHLVTFGDSLSDPGFMDHKKLGGVIPMDGLSGLKGKSPDGAFTNGYVWDTDLGTDLVEESIIDRRKHHGESATEIADDIIEHDPGIEKELKDLQFENYKRLTLQGQDFLRYYDEGGLTSYDYTGRLTANIKLLATEHIVSNLKAKRELFLADDKARVISPEHKKRTLITEWSGANDLITANSAPTKEEAKKAVMARIENVEELIKAGYSHFALFNLPDLSLTPQFVKLGGEKQTSAHEVCEYFNNLLKEKVEELAKKYPDCSVDIFDVNKVFTDAYNNPQQYGLDPKKKHSPYIESEDFKLNANKTSPAPGYMFWDDKHPSAHVHKILAEKFYDEFGKKYHFSAPHESLLTQFRENYGQKWKDDMDGWFGFFRSSNIAYKAPTLTVEAILRHALHEKGNRTRDIIIELGWIDKQNKLISKNPALIKAMEKIHHMDSTHDSDNVTSLFDDFDVKDFKTPSS</sequence>
<dbReference type="RefSeq" id="WP_052673685.1">
    <property type="nucleotide sequence ID" value="NZ_LN681225.1"/>
</dbReference>
<dbReference type="InterPro" id="IPR036514">
    <property type="entry name" value="SGNH_hydro_sf"/>
</dbReference>
<organism evidence="2 3">
    <name type="scientific">Legionella hackeliae</name>
    <dbReference type="NCBI Taxonomy" id="449"/>
    <lineage>
        <taxon>Bacteria</taxon>
        <taxon>Pseudomonadati</taxon>
        <taxon>Pseudomonadota</taxon>
        <taxon>Gammaproteobacteria</taxon>
        <taxon>Legionellales</taxon>
        <taxon>Legionellaceae</taxon>
        <taxon>Legionella</taxon>
    </lineage>
</organism>
<accession>A0A0A8URD6</accession>
<proteinExistence type="predicted"/>